<dbReference type="SUPFAM" id="SSF63712">
    <property type="entry name" value="Nicotinic receptor ligand binding domain-like"/>
    <property type="match status" value="1"/>
</dbReference>
<keyword evidence="2" id="KW-0472">Membrane</keyword>
<dbReference type="Gene3D" id="2.70.170.10">
    <property type="entry name" value="Neurotransmitter-gated ion-channel ligand-binding domain"/>
    <property type="match status" value="1"/>
</dbReference>
<dbReference type="InterPro" id="IPR036734">
    <property type="entry name" value="Neur_chan_lig-bd_sf"/>
</dbReference>
<gene>
    <name evidence="4" type="ORF">TMSB3V08_LOCUS9234</name>
</gene>
<name>A0A7R9EGA8_9NEOP</name>
<accession>A0A7R9EGA8</accession>
<sequence>MGHVSYLDYNVGDQAPFLHYLGCYELTIKAGCPMNLEDFPMDIQRCPLKFGSCELKFSLMKLGVKTPDARSCKYGVGYTVGDVVYRWNKARQVAIAEDMKLSQFDLIATPSANQTDQLKSGRADTAQSAIRKYSIHNYNKF</sequence>
<protein>
    <recommendedName>
        <fullName evidence="3">Neurotransmitter-gated ion-channel ligand-binding domain-containing protein</fullName>
    </recommendedName>
</protein>
<dbReference type="InterPro" id="IPR006202">
    <property type="entry name" value="Neur_chan_lig-bd"/>
</dbReference>
<dbReference type="GO" id="GO:0005230">
    <property type="term" value="F:extracellular ligand-gated monoatomic ion channel activity"/>
    <property type="evidence" value="ECO:0007669"/>
    <property type="project" value="InterPro"/>
</dbReference>
<proteinExistence type="predicted"/>
<organism evidence="4">
    <name type="scientific">Timema monikensis</name>
    <dbReference type="NCBI Taxonomy" id="170555"/>
    <lineage>
        <taxon>Eukaryota</taxon>
        <taxon>Metazoa</taxon>
        <taxon>Ecdysozoa</taxon>
        <taxon>Arthropoda</taxon>
        <taxon>Hexapoda</taxon>
        <taxon>Insecta</taxon>
        <taxon>Pterygota</taxon>
        <taxon>Neoptera</taxon>
        <taxon>Polyneoptera</taxon>
        <taxon>Phasmatodea</taxon>
        <taxon>Timematodea</taxon>
        <taxon>Timematoidea</taxon>
        <taxon>Timematidae</taxon>
        <taxon>Timema</taxon>
    </lineage>
</organism>
<dbReference type="AlphaFoldDB" id="A0A7R9EGA8"/>
<dbReference type="PROSITE" id="PS00236">
    <property type="entry name" value="NEUROTR_ION_CHANNEL"/>
    <property type="match status" value="1"/>
</dbReference>
<evidence type="ECO:0000256" key="2">
    <source>
        <dbReference type="ARBA" id="ARBA00023136"/>
    </source>
</evidence>
<evidence type="ECO:0000313" key="4">
    <source>
        <dbReference type="EMBL" id="CAD7432527.1"/>
    </source>
</evidence>
<evidence type="ECO:0000259" key="3">
    <source>
        <dbReference type="Pfam" id="PF02931"/>
    </source>
</evidence>
<evidence type="ECO:0000256" key="1">
    <source>
        <dbReference type="ARBA" id="ARBA00004141"/>
    </source>
</evidence>
<dbReference type="InterPro" id="IPR006201">
    <property type="entry name" value="Neur_channel"/>
</dbReference>
<dbReference type="PANTHER" id="PTHR18945">
    <property type="entry name" value="NEUROTRANSMITTER GATED ION CHANNEL"/>
    <property type="match status" value="1"/>
</dbReference>
<comment type="subcellular location">
    <subcellularLocation>
        <location evidence="1">Membrane</location>
        <topology evidence="1">Multi-pass membrane protein</topology>
    </subcellularLocation>
</comment>
<feature type="domain" description="Neurotransmitter-gated ion-channel ligand-binding" evidence="3">
    <location>
        <begin position="24"/>
        <end position="66"/>
    </location>
</feature>
<dbReference type="Pfam" id="PF02931">
    <property type="entry name" value="Neur_chan_LBD"/>
    <property type="match status" value="1"/>
</dbReference>
<dbReference type="InterPro" id="IPR018000">
    <property type="entry name" value="Neurotransmitter_ion_chnl_CS"/>
</dbReference>
<dbReference type="EMBL" id="OB795656">
    <property type="protein sequence ID" value="CAD7432527.1"/>
    <property type="molecule type" value="Genomic_DNA"/>
</dbReference>
<dbReference type="GO" id="GO:0004888">
    <property type="term" value="F:transmembrane signaling receptor activity"/>
    <property type="evidence" value="ECO:0007669"/>
    <property type="project" value="InterPro"/>
</dbReference>
<dbReference type="GO" id="GO:0016020">
    <property type="term" value="C:membrane"/>
    <property type="evidence" value="ECO:0007669"/>
    <property type="project" value="UniProtKB-SubCell"/>
</dbReference>
<reference evidence="4" key="1">
    <citation type="submission" date="2020-11" db="EMBL/GenBank/DDBJ databases">
        <authorList>
            <person name="Tran Van P."/>
        </authorList>
    </citation>
    <scope>NUCLEOTIDE SEQUENCE</scope>
</reference>